<gene>
    <name evidence="1" type="ORF">QWM81_25990</name>
</gene>
<dbReference type="Pfam" id="PF06013">
    <property type="entry name" value="WXG100"/>
    <property type="match status" value="1"/>
</dbReference>
<sequence length="118" mass="12805">MSQGQRLSDQQVIQLEKHLFEKFNSIKGQLQQIQGTIDSLEGQWKGIGAGAFNTKQQEINTSMVRLGNILAKFLEAMSTSRKIKDGTEDDVRAAVQSINVDLGAGTSAAAPQSSISRL</sequence>
<dbReference type="EMBL" id="JAUEPL010000051">
    <property type="protein sequence ID" value="MDN3297430.1"/>
    <property type="molecule type" value="Genomic_DNA"/>
</dbReference>
<dbReference type="Gene3D" id="1.10.287.1060">
    <property type="entry name" value="ESAT-6-like"/>
    <property type="match status" value="1"/>
</dbReference>
<dbReference type="SUPFAM" id="SSF140453">
    <property type="entry name" value="EsxAB dimer-like"/>
    <property type="match status" value="1"/>
</dbReference>
<protein>
    <submittedName>
        <fullName evidence="1">WXG100 family type VII secretion target</fullName>
    </submittedName>
</protein>
<comment type="caution">
    <text evidence="1">The sequence shown here is derived from an EMBL/GenBank/DDBJ whole genome shotgun (WGS) entry which is preliminary data.</text>
</comment>
<dbReference type="Proteomes" id="UP001174050">
    <property type="component" value="Unassembled WGS sequence"/>
</dbReference>
<dbReference type="RefSeq" id="WP_290114787.1">
    <property type="nucleotide sequence ID" value="NZ_JAUEPL010000051.1"/>
</dbReference>
<evidence type="ECO:0000313" key="2">
    <source>
        <dbReference type="Proteomes" id="UP001174050"/>
    </source>
</evidence>
<proteinExistence type="predicted"/>
<evidence type="ECO:0000313" key="1">
    <source>
        <dbReference type="EMBL" id="MDN3297430.1"/>
    </source>
</evidence>
<keyword evidence="2" id="KW-1185">Reference proteome</keyword>
<dbReference type="InterPro" id="IPR010310">
    <property type="entry name" value="T7SS_ESAT-6-like"/>
</dbReference>
<accession>A0ABT7ZDA8</accession>
<organism evidence="1 2">
    <name type="scientific">Streptomyces ficellus</name>
    <dbReference type="NCBI Taxonomy" id="1977088"/>
    <lineage>
        <taxon>Bacteria</taxon>
        <taxon>Bacillati</taxon>
        <taxon>Actinomycetota</taxon>
        <taxon>Actinomycetes</taxon>
        <taxon>Kitasatosporales</taxon>
        <taxon>Streptomycetaceae</taxon>
        <taxon>Streptomyces</taxon>
    </lineage>
</organism>
<reference evidence="1" key="1">
    <citation type="submission" date="2023-06" db="EMBL/GenBank/DDBJ databases">
        <title>WGS-Sequencing of Streptomyces ficellus isolate 21 collected from sand in Gara Djebilet Iron Mine in Algeria.</title>
        <authorList>
            <person name="Zegers G.P."/>
            <person name="Gomez A."/>
            <person name="Gueddou A."/>
            <person name="Zahara A.F."/>
            <person name="Worth M."/>
            <person name="Sevigny J.L."/>
            <person name="Tisa L."/>
        </authorList>
    </citation>
    <scope>NUCLEOTIDE SEQUENCE</scope>
    <source>
        <strain evidence="1">AS11</strain>
    </source>
</reference>
<name>A0ABT7ZDA8_9ACTN</name>
<dbReference type="InterPro" id="IPR036689">
    <property type="entry name" value="ESAT-6-like_sf"/>
</dbReference>